<name>A0A0D6MLW0_9PROT</name>
<dbReference type="STRING" id="1231623.Tasa_028_041"/>
<feature type="region of interest" description="Disordered" evidence="1">
    <location>
        <begin position="1"/>
        <end position="84"/>
    </location>
</feature>
<evidence type="ECO:0000313" key="2">
    <source>
        <dbReference type="EMBL" id="GAN54674.1"/>
    </source>
</evidence>
<dbReference type="OrthoDB" id="9111310at2"/>
<gene>
    <name evidence="2" type="ORF">Tasa_028_041</name>
</gene>
<organism evidence="2 3">
    <name type="scientific">Tanticharoenia sakaeratensis NBRC 103193</name>
    <dbReference type="NCBI Taxonomy" id="1231623"/>
    <lineage>
        <taxon>Bacteria</taxon>
        <taxon>Pseudomonadati</taxon>
        <taxon>Pseudomonadota</taxon>
        <taxon>Alphaproteobacteria</taxon>
        <taxon>Acetobacterales</taxon>
        <taxon>Acetobacteraceae</taxon>
        <taxon>Tanticharoenia</taxon>
    </lineage>
</organism>
<dbReference type="Proteomes" id="UP000032679">
    <property type="component" value="Unassembled WGS sequence"/>
</dbReference>
<accession>A0A0D6MLW0</accession>
<evidence type="ECO:0000256" key="1">
    <source>
        <dbReference type="SAM" id="MobiDB-lite"/>
    </source>
</evidence>
<reference evidence="2 3" key="1">
    <citation type="submission" date="2012-10" db="EMBL/GenBank/DDBJ databases">
        <title>Genome sequencing of Tanticharoenia sakaeratensis NBRC 103193.</title>
        <authorList>
            <person name="Azuma Y."/>
            <person name="Hadano H."/>
            <person name="Hirakawa H."/>
            <person name="Matsushita K."/>
        </authorList>
    </citation>
    <scope>NUCLEOTIDE SEQUENCE [LARGE SCALE GENOMIC DNA]</scope>
    <source>
        <strain evidence="2 3">NBRC 103193</strain>
    </source>
</reference>
<dbReference type="EMBL" id="BALE01000028">
    <property type="protein sequence ID" value="GAN54674.1"/>
    <property type="molecule type" value="Genomic_DNA"/>
</dbReference>
<keyword evidence="3" id="KW-1185">Reference proteome</keyword>
<sequence length="296" mass="30915">MTGISSVERQLTGRLDTHGHADEAAAGSDAFADALSSAGKRTRSEADGDTAGASDAKRARTSGSKADALRDMGANASRSIRTNGGAKGAALQNLARQTPDLAPQERLTQLQPADFIQKRDAPTAGDHSPSIASVNRTQSPDFTITGRGASARTGSLAVGEEHVPTLQFHTPDFDQDGVHDREKDAAAHTMLTTAREMHGAGETAQHPDGASLRDAAFHAYSPYDSKGEPTMNGVTLPRVQVYSPHGTATQPLQQGSNGVSPMIGQGIINLSYAATATTPGTLPEHLDGLRMKTKKS</sequence>
<dbReference type="RefSeq" id="WP_048849214.1">
    <property type="nucleotide sequence ID" value="NZ_BALE01000028.1"/>
</dbReference>
<feature type="region of interest" description="Disordered" evidence="1">
    <location>
        <begin position="119"/>
        <end position="148"/>
    </location>
</feature>
<proteinExistence type="predicted"/>
<feature type="compositionally biased region" description="Low complexity" evidence="1">
    <location>
        <begin position="24"/>
        <end position="39"/>
    </location>
</feature>
<evidence type="ECO:0000313" key="3">
    <source>
        <dbReference type="Proteomes" id="UP000032679"/>
    </source>
</evidence>
<feature type="compositionally biased region" description="Polar residues" evidence="1">
    <location>
        <begin position="130"/>
        <end position="142"/>
    </location>
</feature>
<dbReference type="AlphaFoldDB" id="A0A0D6MLW0"/>
<protein>
    <submittedName>
        <fullName evidence="2">Uncharacterized protein</fullName>
    </submittedName>
</protein>
<comment type="caution">
    <text evidence="2">The sequence shown here is derived from an EMBL/GenBank/DDBJ whole genome shotgun (WGS) entry which is preliminary data.</text>
</comment>